<feature type="non-terminal residue" evidence="1">
    <location>
        <position position="1"/>
    </location>
</feature>
<dbReference type="EMBL" id="HACA01020968">
    <property type="protein sequence ID" value="CDW38329.1"/>
    <property type="molecule type" value="Transcribed_RNA"/>
</dbReference>
<proteinExistence type="predicted"/>
<dbReference type="AlphaFoldDB" id="A0A0K2UJ51"/>
<name>A0A0K2UJ51_LEPSM</name>
<sequence length="72" mass="8460">GVVTKVCRYLTFLPPPKIPSTYKICNFKKPCTYPIRYLQFPTIKQRRILRLGKSFGQLQADFRSLEFSLPFC</sequence>
<reference evidence="1" key="1">
    <citation type="submission" date="2014-05" db="EMBL/GenBank/DDBJ databases">
        <authorList>
            <person name="Chronopoulou M."/>
        </authorList>
    </citation>
    <scope>NUCLEOTIDE SEQUENCE</scope>
    <source>
        <tissue evidence="1">Whole organism</tissue>
    </source>
</reference>
<organism evidence="1">
    <name type="scientific">Lepeophtheirus salmonis</name>
    <name type="common">Salmon louse</name>
    <name type="synonym">Caligus salmonis</name>
    <dbReference type="NCBI Taxonomy" id="72036"/>
    <lineage>
        <taxon>Eukaryota</taxon>
        <taxon>Metazoa</taxon>
        <taxon>Ecdysozoa</taxon>
        <taxon>Arthropoda</taxon>
        <taxon>Crustacea</taxon>
        <taxon>Multicrustacea</taxon>
        <taxon>Hexanauplia</taxon>
        <taxon>Copepoda</taxon>
        <taxon>Siphonostomatoida</taxon>
        <taxon>Caligidae</taxon>
        <taxon>Lepeophtheirus</taxon>
    </lineage>
</organism>
<protein>
    <submittedName>
        <fullName evidence="1">Uncharacterized protein</fullName>
    </submittedName>
</protein>
<evidence type="ECO:0000313" key="1">
    <source>
        <dbReference type="EMBL" id="CDW38329.1"/>
    </source>
</evidence>
<accession>A0A0K2UJ51</accession>